<gene>
    <name evidence="3" type="ORF">LTR69_005037</name>
</gene>
<evidence type="ECO:0000313" key="3">
    <source>
        <dbReference type="EMBL" id="KAK5061853.1"/>
    </source>
</evidence>
<evidence type="ECO:0000313" key="4">
    <source>
        <dbReference type="Proteomes" id="UP001345691"/>
    </source>
</evidence>
<dbReference type="PROSITE" id="PS51184">
    <property type="entry name" value="JMJC"/>
    <property type="match status" value="1"/>
</dbReference>
<dbReference type="Pfam" id="PF13621">
    <property type="entry name" value="Cupin_8"/>
    <property type="match status" value="1"/>
</dbReference>
<proteinExistence type="predicted"/>
<dbReference type="EMBL" id="JAVRRF010000009">
    <property type="protein sequence ID" value="KAK5061853.1"/>
    <property type="molecule type" value="Genomic_DNA"/>
</dbReference>
<evidence type="ECO:0000259" key="2">
    <source>
        <dbReference type="PROSITE" id="PS51184"/>
    </source>
</evidence>
<dbReference type="Gene3D" id="2.60.120.650">
    <property type="entry name" value="Cupin"/>
    <property type="match status" value="1"/>
</dbReference>
<protein>
    <recommendedName>
        <fullName evidence="2">JmjC domain-containing protein</fullName>
    </recommendedName>
</protein>
<keyword evidence="4" id="KW-1185">Reference proteome</keyword>
<dbReference type="SMART" id="SM00558">
    <property type="entry name" value="JmjC"/>
    <property type="match status" value="1"/>
</dbReference>
<dbReference type="Proteomes" id="UP001345691">
    <property type="component" value="Unassembled WGS sequence"/>
</dbReference>
<dbReference type="SUPFAM" id="SSF51197">
    <property type="entry name" value="Clavaminate synthase-like"/>
    <property type="match status" value="1"/>
</dbReference>
<evidence type="ECO:0000256" key="1">
    <source>
        <dbReference type="SAM" id="MobiDB-lite"/>
    </source>
</evidence>
<feature type="region of interest" description="Disordered" evidence="1">
    <location>
        <begin position="407"/>
        <end position="427"/>
    </location>
</feature>
<sequence length="503" mass="56803">MLQFKDQFWQSIAEHMQDEDANDPICECYAGGLGELIEEAEELLNLADQKLHVFPFKDVRPCWFRLYTDASIAQVLKLVHRIEKPNKVFTFSQSLHKNIGIIVHKLDMSLIMAGGMGREDVIQQILEHLKSLSQLQKVEAVRPAKRRRLEKPATDDHPQLDMLPNECISLPKLQFPVQHMNQSALATFQKYMQDERKPVVLTGILGHWPAIERWKRTSYWLDHTLNGHRLVPIEIGRSYTDDDWGQTIVPFRTFLNDYILRGNQARTVPAEDMKTGYLAQHDLLKQIPALRSDIATPDYCFLDAPPAESGTPVALAKAKGPANETSHPSMIPAVASSLPSNSNNDDDAGATDLDTDVQTNIWFGPSWTISPLHHDPYHNVLCQVVGKKYVRLYSPQDSTLLLPRQKDEPAPHLSEIQNGRSASDKTSETISAGETIDMSNTSQIDVAAMELSPQEDWDEVYPGISTVPYVECILEAGQALYIPIGWWHYVRSCSVGISVSFWW</sequence>
<dbReference type="PANTHER" id="PTHR12461">
    <property type="entry name" value="HYPOXIA-INDUCIBLE FACTOR 1 ALPHA INHIBITOR-RELATED"/>
    <property type="match status" value="1"/>
</dbReference>
<accession>A0ABR0JDD3</accession>
<reference evidence="3 4" key="1">
    <citation type="submission" date="2023-08" db="EMBL/GenBank/DDBJ databases">
        <title>Black Yeasts Isolated from many extreme environments.</title>
        <authorList>
            <person name="Coleine C."/>
            <person name="Stajich J.E."/>
            <person name="Selbmann L."/>
        </authorList>
    </citation>
    <scope>NUCLEOTIDE SEQUENCE [LARGE SCALE GENOMIC DNA]</scope>
    <source>
        <strain evidence="3 4">CCFEE 6328</strain>
    </source>
</reference>
<feature type="domain" description="JmjC" evidence="2">
    <location>
        <begin position="334"/>
        <end position="503"/>
    </location>
</feature>
<organism evidence="3 4">
    <name type="scientific">Exophiala sideris</name>
    <dbReference type="NCBI Taxonomy" id="1016849"/>
    <lineage>
        <taxon>Eukaryota</taxon>
        <taxon>Fungi</taxon>
        <taxon>Dikarya</taxon>
        <taxon>Ascomycota</taxon>
        <taxon>Pezizomycotina</taxon>
        <taxon>Eurotiomycetes</taxon>
        <taxon>Chaetothyriomycetidae</taxon>
        <taxon>Chaetothyriales</taxon>
        <taxon>Herpotrichiellaceae</taxon>
        <taxon>Exophiala</taxon>
    </lineage>
</organism>
<dbReference type="InterPro" id="IPR003347">
    <property type="entry name" value="JmjC_dom"/>
</dbReference>
<dbReference type="PANTHER" id="PTHR12461:SF101">
    <property type="entry name" value="TRNA WYBUTOSINE-SYNTHESIZING PROTEIN 4"/>
    <property type="match status" value="1"/>
</dbReference>
<dbReference type="InterPro" id="IPR041667">
    <property type="entry name" value="Cupin_8"/>
</dbReference>
<name>A0ABR0JDD3_9EURO</name>
<comment type="caution">
    <text evidence="3">The sequence shown here is derived from an EMBL/GenBank/DDBJ whole genome shotgun (WGS) entry which is preliminary data.</text>
</comment>